<dbReference type="AlphaFoldDB" id="A0A0P0R8E5"/>
<accession>A0A0P0R8E5</accession>
<dbReference type="Proteomes" id="UP000019146">
    <property type="component" value="Chromosome 1"/>
</dbReference>
<proteinExistence type="predicted"/>
<sequence length="39" mass="4455">MAGSHDFPMEPIHLQGLLNNFLAQKTGSSRHLTVFHQFF</sequence>
<reference evidence="1 2" key="1">
    <citation type="journal article" date="2014" name="Genome Announc.">
        <title>Draft Genome Sequence of the Haloacid-Degrading Burkholderia caribensis Strain MBA4.</title>
        <authorList>
            <person name="Pan Y."/>
            <person name="Kong K.F."/>
            <person name="Tsang J.S."/>
        </authorList>
    </citation>
    <scope>NUCLEOTIDE SEQUENCE [LARGE SCALE GENOMIC DNA]</scope>
    <source>
        <strain evidence="1 2">MBA4</strain>
    </source>
</reference>
<evidence type="ECO:0000313" key="2">
    <source>
        <dbReference type="Proteomes" id="UP000019146"/>
    </source>
</evidence>
<dbReference type="KEGG" id="bcai:K788_0004946"/>
<gene>
    <name evidence="1" type="ORF">K788_0004946</name>
</gene>
<protein>
    <submittedName>
        <fullName evidence="1">Uncharacterized protein</fullName>
    </submittedName>
</protein>
<organism evidence="1 2">
    <name type="scientific">Paraburkholderia caribensis MBA4</name>
    <dbReference type="NCBI Taxonomy" id="1323664"/>
    <lineage>
        <taxon>Bacteria</taxon>
        <taxon>Pseudomonadati</taxon>
        <taxon>Pseudomonadota</taxon>
        <taxon>Betaproteobacteria</taxon>
        <taxon>Burkholderiales</taxon>
        <taxon>Burkholderiaceae</taxon>
        <taxon>Paraburkholderia</taxon>
    </lineage>
</organism>
<dbReference type="EMBL" id="CP012746">
    <property type="protein sequence ID" value="ALL64257.1"/>
    <property type="molecule type" value="Genomic_DNA"/>
</dbReference>
<name>A0A0P0R8E5_9BURK</name>
<evidence type="ECO:0000313" key="1">
    <source>
        <dbReference type="EMBL" id="ALL64257.1"/>
    </source>
</evidence>